<organism evidence="3 4">
    <name type="scientific">Actinocrispum wychmicini</name>
    <dbReference type="NCBI Taxonomy" id="1213861"/>
    <lineage>
        <taxon>Bacteria</taxon>
        <taxon>Bacillati</taxon>
        <taxon>Actinomycetota</taxon>
        <taxon>Actinomycetes</taxon>
        <taxon>Pseudonocardiales</taxon>
        <taxon>Pseudonocardiaceae</taxon>
        <taxon>Actinocrispum</taxon>
    </lineage>
</organism>
<proteinExistence type="predicted"/>
<dbReference type="RefSeq" id="WP_132125712.1">
    <property type="nucleotide sequence ID" value="NZ_SLWS01000017.1"/>
</dbReference>
<dbReference type="EMBL" id="SLWS01000017">
    <property type="protein sequence ID" value="TCO47426.1"/>
    <property type="molecule type" value="Genomic_DNA"/>
</dbReference>
<protein>
    <submittedName>
        <fullName evidence="3">Uncharacterized protein</fullName>
    </submittedName>
</protein>
<evidence type="ECO:0000313" key="3">
    <source>
        <dbReference type="EMBL" id="TCO47426.1"/>
    </source>
</evidence>
<accession>A0A4R2ISG6</accession>
<comment type="caution">
    <text evidence="3">The sequence shown here is derived from an EMBL/GenBank/DDBJ whole genome shotgun (WGS) entry which is preliminary data.</text>
</comment>
<gene>
    <name evidence="3" type="ORF">EV192_117166</name>
</gene>
<feature type="region of interest" description="Disordered" evidence="1">
    <location>
        <begin position="30"/>
        <end position="60"/>
    </location>
</feature>
<feature type="chain" id="PRO_5038752722" evidence="2">
    <location>
        <begin position="27"/>
        <end position="60"/>
    </location>
</feature>
<dbReference type="Proteomes" id="UP000295680">
    <property type="component" value="Unassembled WGS sequence"/>
</dbReference>
<reference evidence="3 4" key="1">
    <citation type="submission" date="2019-03" db="EMBL/GenBank/DDBJ databases">
        <title>Genomic Encyclopedia of Type Strains, Phase IV (KMG-IV): sequencing the most valuable type-strain genomes for metagenomic binning, comparative biology and taxonomic classification.</title>
        <authorList>
            <person name="Goeker M."/>
        </authorList>
    </citation>
    <scope>NUCLEOTIDE SEQUENCE [LARGE SCALE GENOMIC DNA]</scope>
    <source>
        <strain evidence="3 4">DSM 45934</strain>
    </source>
</reference>
<feature type="signal peptide" evidence="2">
    <location>
        <begin position="1"/>
        <end position="26"/>
    </location>
</feature>
<evidence type="ECO:0000256" key="2">
    <source>
        <dbReference type="SAM" id="SignalP"/>
    </source>
</evidence>
<evidence type="ECO:0000256" key="1">
    <source>
        <dbReference type="SAM" id="MobiDB-lite"/>
    </source>
</evidence>
<keyword evidence="4" id="KW-1185">Reference proteome</keyword>
<dbReference type="AlphaFoldDB" id="A0A4R2ISG6"/>
<sequence length="60" mass="6282">MMSQRGILVTALGSILSLAVILPAQAQAVDRPTNTAHQVVSSPGGTGDQPLYLADDDPWH</sequence>
<feature type="compositionally biased region" description="Polar residues" evidence="1">
    <location>
        <begin position="32"/>
        <end position="43"/>
    </location>
</feature>
<evidence type="ECO:0000313" key="4">
    <source>
        <dbReference type="Proteomes" id="UP000295680"/>
    </source>
</evidence>
<name>A0A4R2ISG6_9PSEU</name>
<keyword evidence="2" id="KW-0732">Signal</keyword>